<dbReference type="RefSeq" id="WP_206290314.1">
    <property type="nucleotide sequence ID" value="NZ_CP063458.1"/>
</dbReference>
<gene>
    <name evidence="3" type="ORF">IPV69_14050</name>
</gene>
<keyword evidence="1" id="KW-1188">Viral release from host cell</keyword>
<proteinExistence type="predicted"/>
<evidence type="ECO:0000313" key="3">
    <source>
        <dbReference type="EMBL" id="QOV87414.1"/>
    </source>
</evidence>
<feature type="domain" description="Terminase large subunit gp17-like C-terminal" evidence="2">
    <location>
        <begin position="302"/>
        <end position="453"/>
    </location>
</feature>
<accession>A0A7M2WQ82</accession>
<dbReference type="AlphaFoldDB" id="A0A7M2WQ82"/>
<dbReference type="EMBL" id="CP063458">
    <property type="protein sequence ID" value="QOV87414.1"/>
    <property type="molecule type" value="Genomic_DNA"/>
</dbReference>
<dbReference type="InterPro" id="IPR035421">
    <property type="entry name" value="Terminase_6C"/>
</dbReference>
<protein>
    <recommendedName>
        <fullName evidence="2">Terminase large subunit gp17-like C-terminal domain-containing protein</fullName>
    </recommendedName>
</protein>
<sequence>MGSTPDLSGYVAHLLPYQKAWLADDRPICFAEKSRRIGWTYVSACRAVYRRLRYGTDLFYSSADLTAAREFIKDCRHWAGVFNAVGALWSQTLIEEEGMTAWMLRFCNGARIVAGSSSPTFFRSKGGDTEADEFAFHEQPRELYKAMQPAALIWGHQMRIWSTHNGVGSFFHQLVQPPLNNPDTTADSLATPITRQSVGRYRVTLVDAVNQGLVECIRGLPEPNLTARRDFIDEIRASCPDEASFREEYLCEPSADGAALLGYPLIAGCEAANLQLLEVDTIAGDAAVTPGVPQSAGPLFAGFDVGRKRDRSVLWVVERLGDVLWTRIVRVMGDAPFSVQEQLLDDLLKGRRLRRLCIDATGMGAMLAERLAQKHGHRVEPIVFTTDAKSELAMPLVRLFQDRLVRIPADAATRDDLHKVRRTVTAAHHVRLSAPRDADGHADRFWALALACHAAEQTPAHQAMSVARKPVGW</sequence>
<dbReference type="Pfam" id="PF17289">
    <property type="entry name" value="Terminase_6C"/>
    <property type="match status" value="1"/>
</dbReference>
<dbReference type="InterPro" id="IPR027417">
    <property type="entry name" value="P-loop_NTPase"/>
</dbReference>
<evidence type="ECO:0000256" key="1">
    <source>
        <dbReference type="ARBA" id="ARBA00022612"/>
    </source>
</evidence>
<evidence type="ECO:0000259" key="2">
    <source>
        <dbReference type="Pfam" id="PF17289"/>
    </source>
</evidence>
<evidence type="ECO:0000313" key="4">
    <source>
        <dbReference type="Proteomes" id="UP000593765"/>
    </source>
</evidence>
<organism evidence="3 4">
    <name type="scientific">Humisphaera borealis</name>
    <dbReference type="NCBI Taxonomy" id="2807512"/>
    <lineage>
        <taxon>Bacteria</taxon>
        <taxon>Pseudomonadati</taxon>
        <taxon>Planctomycetota</taxon>
        <taxon>Phycisphaerae</taxon>
        <taxon>Tepidisphaerales</taxon>
        <taxon>Tepidisphaeraceae</taxon>
        <taxon>Humisphaera</taxon>
    </lineage>
</organism>
<dbReference type="Gene3D" id="3.40.50.300">
    <property type="entry name" value="P-loop containing nucleotide triphosphate hydrolases"/>
    <property type="match status" value="1"/>
</dbReference>
<dbReference type="KEGG" id="hbs:IPV69_14050"/>
<dbReference type="Gene3D" id="3.30.420.240">
    <property type="match status" value="1"/>
</dbReference>
<keyword evidence="4" id="KW-1185">Reference proteome</keyword>
<dbReference type="Proteomes" id="UP000593765">
    <property type="component" value="Chromosome"/>
</dbReference>
<reference evidence="3 4" key="1">
    <citation type="submission" date="2020-10" db="EMBL/GenBank/DDBJ databases">
        <title>Wide distribution of Phycisphaera-like planctomycetes from WD2101 soil group in peatlands and genome analysis of the first cultivated representative.</title>
        <authorList>
            <person name="Dedysh S.N."/>
            <person name="Beletsky A.V."/>
            <person name="Ivanova A."/>
            <person name="Kulichevskaya I.S."/>
            <person name="Suzina N.E."/>
            <person name="Philippov D.A."/>
            <person name="Rakitin A.L."/>
            <person name="Mardanov A.V."/>
            <person name="Ravin N.V."/>
        </authorList>
    </citation>
    <scope>NUCLEOTIDE SEQUENCE [LARGE SCALE GENOMIC DNA]</scope>
    <source>
        <strain evidence="3 4">M1803</strain>
    </source>
</reference>
<name>A0A7M2WQ82_9BACT</name>